<gene>
    <name evidence="1" type="ORF">ECRASSUSDP1_LOCUS23062</name>
</gene>
<organism evidence="1 2">
    <name type="scientific">Euplotes crassus</name>
    <dbReference type="NCBI Taxonomy" id="5936"/>
    <lineage>
        <taxon>Eukaryota</taxon>
        <taxon>Sar</taxon>
        <taxon>Alveolata</taxon>
        <taxon>Ciliophora</taxon>
        <taxon>Intramacronucleata</taxon>
        <taxon>Spirotrichea</taxon>
        <taxon>Hypotrichia</taxon>
        <taxon>Euplotida</taxon>
        <taxon>Euplotidae</taxon>
        <taxon>Moneuplotes</taxon>
    </lineage>
</organism>
<dbReference type="AlphaFoldDB" id="A0AAD2D6J8"/>
<accession>A0AAD2D6J8</accession>
<protein>
    <submittedName>
        <fullName evidence="1">Uncharacterized protein</fullName>
    </submittedName>
</protein>
<reference evidence="1" key="1">
    <citation type="submission" date="2023-07" db="EMBL/GenBank/DDBJ databases">
        <authorList>
            <consortium name="AG Swart"/>
            <person name="Singh M."/>
            <person name="Singh A."/>
            <person name="Seah K."/>
            <person name="Emmerich C."/>
        </authorList>
    </citation>
    <scope>NUCLEOTIDE SEQUENCE</scope>
    <source>
        <strain evidence="1">DP1</strain>
    </source>
</reference>
<comment type="caution">
    <text evidence="1">The sequence shown here is derived from an EMBL/GenBank/DDBJ whole genome shotgun (WGS) entry which is preliminary data.</text>
</comment>
<dbReference type="Proteomes" id="UP001295684">
    <property type="component" value="Unassembled WGS sequence"/>
</dbReference>
<evidence type="ECO:0000313" key="1">
    <source>
        <dbReference type="EMBL" id="CAI2381605.1"/>
    </source>
</evidence>
<evidence type="ECO:0000313" key="2">
    <source>
        <dbReference type="Proteomes" id="UP001295684"/>
    </source>
</evidence>
<sequence length="67" mass="7725">MYNIFKTTINMKMTSMIMEAATEVSKFEWGHNPSPCGSLTDFVTRNYLDDIQIEDQAKDIKLVMPSF</sequence>
<proteinExistence type="predicted"/>
<dbReference type="EMBL" id="CAMPGE010023694">
    <property type="protein sequence ID" value="CAI2381605.1"/>
    <property type="molecule type" value="Genomic_DNA"/>
</dbReference>
<keyword evidence="2" id="KW-1185">Reference proteome</keyword>
<name>A0AAD2D6J8_EUPCR</name>